<name>A0A1I4P981_9GAMM</name>
<dbReference type="OrthoDB" id="6396059at2"/>
<organism evidence="1 2">
    <name type="scientific">Halopseudomonas yangmingensis</name>
    <dbReference type="NCBI Taxonomy" id="1720063"/>
    <lineage>
        <taxon>Bacteria</taxon>
        <taxon>Pseudomonadati</taxon>
        <taxon>Pseudomonadota</taxon>
        <taxon>Gammaproteobacteria</taxon>
        <taxon>Pseudomonadales</taxon>
        <taxon>Pseudomonadaceae</taxon>
        <taxon>Halopseudomonas</taxon>
    </lineage>
</organism>
<sequence length="320" mass="36225">MLFKEKLLLSNCDSVRGLSPEEWRKRFLTGLAFADGVVLSPNTLIDNLDVTQSLAQTNVHKYLNEEGAGKLVIRGFNMGGKPDMQEYYQRLPDNFIISSLPGSPCKGQLSGHQQKLMEQRLQHLQGCLDSICAVSQSLVLGSDGLSREVLRRLDEPGSIGHSFDSDGERTLFMLGASNCRSRSDWYAYARQFFANRGQPQGFEQLCAEVIDPAYNSLYAMPSEGFLQDNIRHLQGLPEQLLDVGIAFRALRREIALIQYPLRLFEFISSAGAGELARYLTDEAMNFIEDKLVDSGHDYMTRRNWFGMYPRLRRHMGLEIK</sequence>
<gene>
    <name evidence="1" type="ORF">SAMN05216217_102180</name>
</gene>
<reference evidence="2" key="1">
    <citation type="submission" date="2016-10" db="EMBL/GenBank/DDBJ databases">
        <authorList>
            <person name="Varghese N."/>
            <person name="Submissions S."/>
        </authorList>
    </citation>
    <scope>NUCLEOTIDE SEQUENCE [LARGE SCALE GENOMIC DNA]</scope>
    <source>
        <strain evidence="2">DSM 24213</strain>
    </source>
</reference>
<protein>
    <submittedName>
        <fullName evidence="1">Uncharacterized protein</fullName>
    </submittedName>
</protein>
<dbReference type="STRING" id="1720063.SAMN05216217_102180"/>
<evidence type="ECO:0000313" key="2">
    <source>
        <dbReference type="Proteomes" id="UP000243629"/>
    </source>
</evidence>
<dbReference type="AlphaFoldDB" id="A0A1I4P981"/>
<evidence type="ECO:0000313" key="1">
    <source>
        <dbReference type="EMBL" id="SFM24126.1"/>
    </source>
</evidence>
<keyword evidence="2" id="KW-1185">Reference proteome</keyword>
<dbReference type="RefSeq" id="WP_093472597.1">
    <property type="nucleotide sequence ID" value="NZ_FOUI01000002.1"/>
</dbReference>
<accession>A0A1I4P981</accession>
<dbReference type="Proteomes" id="UP000243629">
    <property type="component" value="Unassembled WGS sequence"/>
</dbReference>
<dbReference type="EMBL" id="FOUI01000002">
    <property type="protein sequence ID" value="SFM24126.1"/>
    <property type="molecule type" value="Genomic_DNA"/>
</dbReference>
<proteinExistence type="predicted"/>